<gene>
    <name evidence="2" type="ORF">LNINA_LOCUS1465</name>
</gene>
<organism evidence="2 3">
    <name type="scientific">Leptosia nina</name>
    <dbReference type="NCBI Taxonomy" id="320188"/>
    <lineage>
        <taxon>Eukaryota</taxon>
        <taxon>Metazoa</taxon>
        <taxon>Ecdysozoa</taxon>
        <taxon>Arthropoda</taxon>
        <taxon>Hexapoda</taxon>
        <taxon>Insecta</taxon>
        <taxon>Pterygota</taxon>
        <taxon>Neoptera</taxon>
        <taxon>Endopterygota</taxon>
        <taxon>Lepidoptera</taxon>
        <taxon>Glossata</taxon>
        <taxon>Ditrysia</taxon>
        <taxon>Papilionoidea</taxon>
        <taxon>Pieridae</taxon>
        <taxon>Pierinae</taxon>
        <taxon>Leptosia</taxon>
    </lineage>
</organism>
<feature type="signal peptide" evidence="1">
    <location>
        <begin position="1"/>
        <end position="21"/>
    </location>
</feature>
<evidence type="ECO:0000256" key="1">
    <source>
        <dbReference type="SAM" id="SignalP"/>
    </source>
</evidence>
<sequence>MCVFLVLVFLLVSTQVDFSTSSSLDKVETLSIVPGIGDPNTFFNQILQDPVEFREQNAMNNRNITLKLEL</sequence>
<comment type="caution">
    <text evidence="2">The sequence shown here is derived from an EMBL/GenBank/DDBJ whole genome shotgun (WGS) entry which is preliminary data.</text>
</comment>
<dbReference type="EMBL" id="CAVLEF010000002">
    <property type="protein sequence ID" value="CAK1541484.1"/>
    <property type="molecule type" value="Genomic_DNA"/>
</dbReference>
<feature type="chain" id="PRO_5043987557" evidence="1">
    <location>
        <begin position="22"/>
        <end position="70"/>
    </location>
</feature>
<reference evidence="2 3" key="1">
    <citation type="submission" date="2023-11" db="EMBL/GenBank/DDBJ databases">
        <authorList>
            <person name="Okamura Y."/>
        </authorList>
    </citation>
    <scope>NUCLEOTIDE SEQUENCE [LARGE SCALE GENOMIC DNA]</scope>
</reference>
<proteinExistence type="predicted"/>
<keyword evidence="3" id="KW-1185">Reference proteome</keyword>
<evidence type="ECO:0000313" key="3">
    <source>
        <dbReference type="Proteomes" id="UP001497472"/>
    </source>
</evidence>
<accession>A0AAV1IYV5</accession>
<dbReference type="Proteomes" id="UP001497472">
    <property type="component" value="Unassembled WGS sequence"/>
</dbReference>
<name>A0AAV1IYV5_9NEOP</name>
<evidence type="ECO:0000313" key="2">
    <source>
        <dbReference type="EMBL" id="CAK1541484.1"/>
    </source>
</evidence>
<dbReference type="AlphaFoldDB" id="A0AAV1IYV5"/>
<keyword evidence="1" id="KW-0732">Signal</keyword>
<protein>
    <submittedName>
        <fullName evidence="2">Uncharacterized protein</fullName>
    </submittedName>
</protein>